<proteinExistence type="predicted"/>
<dbReference type="EMBL" id="BAABIB010000161">
    <property type="protein sequence ID" value="GAA4668784.1"/>
    <property type="molecule type" value="Genomic_DNA"/>
</dbReference>
<dbReference type="RefSeq" id="WP_346056567.1">
    <property type="nucleotide sequence ID" value="NZ_BAABIB010000161.1"/>
</dbReference>
<evidence type="ECO:0008006" key="4">
    <source>
        <dbReference type="Google" id="ProtNLM"/>
    </source>
</evidence>
<feature type="transmembrane region" description="Helical" evidence="1">
    <location>
        <begin position="58"/>
        <end position="78"/>
    </location>
</feature>
<gene>
    <name evidence="2" type="ORF">GCM10023214_73830</name>
</gene>
<evidence type="ECO:0000313" key="2">
    <source>
        <dbReference type="EMBL" id="GAA4668784.1"/>
    </source>
</evidence>
<organism evidence="2 3">
    <name type="scientific">Amycolatopsis dongchuanensis</name>
    <dbReference type="NCBI Taxonomy" id="1070866"/>
    <lineage>
        <taxon>Bacteria</taxon>
        <taxon>Bacillati</taxon>
        <taxon>Actinomycetota</taxon>
        <taxon>Actinomycetes</taxon>
        <taxon>Pseudonocardiales</taxon>
        <taxon>Pseudonocardiaceae</taxon>
        <taxon>Amycolatopsis</taxon>
    </lineage>
</organism>
<sequence>MAGYRVSGYAVSGAITRFDRKKVLLSLMFGGLTVANVLGVPLGSVIGGYTGGKAADRALNRTLMTLQAGLAVLGVGSLRPRQARTGNAPAATAH</sequence>
<keyword evidence="1" id="KW-0812">Transmembrane</keyword>
<keyword evidence="1" id="KW-1133">Transmembrane helix</keyword>
<evidence type="ECO:0000313" key="3">
    <source>
        <dbReference type="Proteomes" id="UP001500192"/>
    </source>
</evidence>
<protein>
    <recommendedName>
        <fullName evidence="4">MFS transporter</fullName>
    </recommendedName>
</protein>
<feature type="transmembrane region" description="Helical" evidence="1">
    <location>
        <begin position="23"/>
        <end position="46"/>
    </location>
</feature>
<reference evidence="3" key="1">
    <citation type="journal article" date="2019" name="Int. J. Syst. Evol. Microbiol.">
        <title>The Global Catalogue of Microorganisms (GCM) 10K type strain sequencing project: providing services to taxonomists for standard genome sequencing and annotation.</title>
        <authorList>
            <consortium name="The Broad Institute Genomics Platform"/>
            <consortium name="The Broad Institute Genome Sequencing Center for Infectious Disease"/>
            <person name="Wu L."/>
            <person name="Ma J."/>
        </authorList>
    </citation>
    <scope>NUCLEOTIDE SEQUENCE [LARGE SCALE GENOMIC DNA]</scope>
    <source>
        <strain evidence="3">JCM 18054</strain>
    </source>
</reference>
<dbReference type="Proteomes" id="UP001500192">
    <property type="component" value="Unassembled WGS sequence"/>
</dbReference>
<comment type="caution">
    <text evidence="2">The sequence shown here is derived from an EMBL/GenBank/DDBJ whole genome shotgun (WGS) entry which is preliminary data.</text>
</comment>
<keyword evidence="1" id="KW-0472">Membrane</keyword>
<evidence type="ECO:0000256" key="1">
    <source>
        <dbReference type="SAM" id="Phobius"/>
    </source>
</evidence>
<accession>A0ABP8VRL7</accession>
<name>A0ABP8VRL7_9PSEU</name>
<keyword evidence="3" id="KW-1185">Reference proteome</keyword>